<gene>
    <name evidence="3" type="ORF">AOZ06_16230</name>
</gene>
<organism evidence="3 4">
    <name type="scientific">Kibdelosporangium phytohabitans</name>
    <dbReference type="NCBI Taxonomy" id="860235"/>
    <lineage>
        <taxon>Bacteria</taxon>
        <taxon>Bacillati</taxon>
        <taxon>Actinomycetota</taxon>
        <taxon>Actinomycetes</taxon>
        <taxon>Pseudonocardiales</taxon>
        <taxon>Pseudonocardiaceae</taxon>
        <taxon>Kibdelosporangium</taxon>
    </lineage>
</organism>
<dbReference type="Pfam" id="PF13354">
    <property type="entry name" value="Beta-lactamase2"/>
    <property type="match status" value="1"/>
</dbReference>
<dbReference type="InterPro" id="IPR045155">
    <property type="entry name" value="Beta-lactam_cat"/>
</dbReference>
<dbReference type="PANTHER" id="PTHR35333">
    <property type="entry name" value="BETA-LACTAMASE"/>
    <property type="match status" value="1"/>
</dbReference>
<dbReference type="Gene3D" id="3.40.710.10">
    <property type="entry name" value="DD-peptidase/beta-lactamase superfamily"/>
    <property type="match status" value="1"/>
</dbReference>
<sequence length="285" mass="31597">MKTRRKGQLLAAVLVALGAAPTATPVAAAAPVAPAVQEDTRPRFEPRLLSRILKANTYAQNRPGFAGIVVRDRQTGAVWRNSHSGTLIWACSTPKLAMVVDLLLRNDSGAISLTQEDRDLMHRMLNSSDNDAATTLWYRYGGEAEFAARFPSYGMTDMRFTDQHPHHWGWILTTTNDLDRLINHVLEELPAKHRDYIVNEMRAVDANQQWGVWGAGAAASPGNKNGWADDNDDGSWLMNTVGFVGPAERYTVAIMDNTQVVENGFAIGMETTTETSRIMFEGYFR</sequence>
<dbReference type="KEGG" id="kphy:AOZ06_16230"/>
<dbReference type="InterPro" id="IPR012338">
    <property type="entry name" value="Beta-lactam/transpept-like"/>
</dbReference>
<dbReference type="AlphaFoldDB" id="A0A0N9I230"/>
<keyword evidence="1" id="KW-0732">Signal</keyword>
<accession>A0A0N9I230</accession>
<dbReference type="GO" id="GO:0046677">
    <property type="term" value="P:response to antibiotic"/>
    <property type="evidence" value="ECO:0007669"/>
    <property type="project" value="InterPro"/>
</dbReference>
<name>A0A0N9I230_9PSEU</name>
<feature type="chain" id="PRO_5039507136" evidence="1">
    <location>
        <begin position="29"/>
        <end position="285"/>
    </location>
</feature>
<dbReference type="EMBL" id="CP012752">
    <property type="protein sequence ID" value="ALG08253.1"/>
    <property type="molecule type" value="Genomic_DNA"/>
</dbReference>
<dbReference type="GO" id="GO:0030655">
    <property type="term" value="P:beta-lactam antibiotic catabolic process"/>
    <property type="evidence" value="ECO:0007669"/>
    <property type="project" value="InterPro"/>
</dbReference>
<evidence type="ECO:0000313" key="3">
    <source>
        <dbReference type="EMBL" id="ALG08253.1"/>
    </source>
</evidence>
<evidence type="ECO:0000259" key="2">
    <source>
        <dbReference type="Pfam" id="PF13354"/>
    </source>
</evidence>
<evidence type="ECO:0000313" key="4">
    <source>
        <dbReference type="Proteomes" id="UP000063699"/>
    </source>
</evidence>
<evidence type="ECO:0000256" key="1">
    <source>
        <dbReference type="SAM" id="SignalP"/>
    </source>
</evidence>
<feature type="domain" description="Beta-lactamase class A catalytic" evidence="2">
    <location>
        <begin position="118"/>
        <end position="255"/>
    </location>
</feature>
<dbReference type="OrthoDB" id="4561768at2"/>
<proteinExistence type="predicted"/>
<dbReference type="InterPro" id="IPR000871">
    <property type="entry name" value="Beta-lactam_class-A"/>
</dbReference>
<dbReference type="Proteomes" id="UP000063699">
    <property type="component" value="Chromosome"/>
</dbReference>
<dbReference type="PANTHER" id="PTHR35333:SF4">
    <property type="entry name" value="SLR0121 PROTEIN"/>
    <property type="match status" value="1"/>
</dbReference>
<dbReference type="SUPFAM" id="SSF56601">
    <property type="entry name" value="beta-lactamase/transpeptidase-like"/>
    <property type="match status" value="1"/>
</dbReference>
<keyword evidence="4" id="KW-1185">Reference proteome</keyword>
<dbReference type="RefSeq" id="WP_054290160.1">
    <property type="nucleotide sequence ID" value="NZ_CP012752.1"/>
</dbReference>
<dbReference type="GO" id="GO:0008800">
    <property type="term" value="F:beta-lactamase activity"/>
    <property type="evidence" value="ECO:0007669"/>
    <property type="project" value="InterPro"/>
</dbReference>
<feature type="signal peptide" evidence="1">
    <location>
        <begin position="1"/>
        <end position="28"/>
    </location>
</feature>
<protein>
    <submittedName>
        <fullName evidence="3">Tat pathway signal sequence</fullName>
    </submittedName>
</protein>
<dbReference type="STRING" id="860235.AOZ06_16230"/>
<reference evidence="3 4" key="1">
    <citation type="submission" date="2015-07" db="EMBL/GenBank/DDBJ databases">
        <title>Genome sequencing of Kibdelosporangium phytohabitans.</title>
        <authorList>
            <person name="Qin S."/>
            <person name="Xing K."/>
        </authorList>
    </citation>
    <scope>NUCLEOTIDE SEQUENCE [LARGE SCALE GENOMIC DNA]</scope>
    <source>
        <strain evidence="3 4">KLBMP1111</strain>
    </source>
</reference>